<dbReference type="Proteomes" id="UP000183085">
    <property type="component" value="Unassembled WGS sequence"/>
</dbReference>
<name>A0A1J5EEL5_9BACT</name>
<evidence type="ECO:0000313" key="2">
    <source>
        <dbReference type="Proteomes" id="UP000183085"/>
    </source>
</evidence>
<proteinExistence type="predicted"/>
<dbReference type="EMBL" id="MNYI01000070">
    <property type="protein sequence ID" value="OIP41774.1"/>
    <property type="molecule type" value="Genomic_DNA"/>
</dbReference>
<gene>
    <name evidence="1" type="ORF">AUJ95_02770</name>
</gene>
<dbReference type="AlphaFoldDB" id="A0A1J5EEL5"/>
<reference evidence="1 2" key="1">
    <citation type="journal article" date="2016" name="Environ. Microbiol.">
        <title>Genomic resolution of a cold subsurface aquifer community provides metabolic insights for novel microbes adapted to high CO concentrations.</title>
        <authorList>
            <person name="Probst A.J."/>
            <person name="Castelle C.J."/>
            <person name="Singh A."/>
            <person name="Brown C.T."/>
            <person name="Anantharaman K."/>
            <person name="Sharon I."/>
            <person name="Hug L.A."/>
            <person name="Burstein D."/>
            <person name="Emerson J.B."/>
            <person name="Thomas B.C."/>
            <person name="Banfield J.F."/>
        </authorList>
    </citation>
    <scope>NUCLEOTIDE SEQUENCE [LARGE SCALE GENOMIC DNA]</scope>
    <source>
        <strain evidence="1">CG2_30_40_21</strain>
    </source>
</reference>
<evidence type="ECO:0000313" key="1">
    <source>
        <dbReference type="EMBL" id="OIP41774.1"/>
    </source>
</evidence>
<accession>A0A1J5EEL5</accession>
<sequence>MRRSLRNQRQKMDSGGSVVADKTAKIVAINRTRIEKRIQEQEDGVKNQLQMGELMEIKARIIVTPVNSMDESFQLGEILTLIMPKKLCPWQS</sequence>
<organism evidence="1 2">
    <name type="scientific">Candidatus Desantisbacteria bacterium CG2_30_40_21</name>
    <dbReference type="NCBI Taxonomy" id="1817895"/>
    <lineage>
        <taxon>Bacteria</taxon>
        <taxon>Candidatus Desantisiibacteriota</taxon>
    </lineage>
</organism>
<comment type="caution">
    <text evidence="1">The sequence shown here is derived from an EMBL/GenBank/DDBJ whole genome shotgun (WGS) entry which is preliminary data.</text>
</comment>
<protein>
    <submittedName>
        <fullName evidence="1">Uncharacterized protein</fullName>
    </submittedName>
</protein>